<dbReference type="AlphaFoldDB" id="A0A847UEA4"/>
<evidence type="ECO:0000313" key="3">
    <source>
        <dbReference type="Proteomes" id="UP000608662"/>
    </source>
</evidence>
<keyword evidence="1" id="KW-0472">Membrane</keyword>
<reference evidence="2" key="1">
    <citation type="submission" date="2019-12" db="EMBL/GenBank/DDBJ databases">
        <title>Whole-genome sequence of Halomicrobium mukohataei pws1.</title>
        <authorList>
            <person name="Verma D.K."/>
            <person name="Gopal K."/>
            <person name="Prasad E.S."/>
        </authorList>
    </citation>
    <scope>NUCLEOTIDE SEQUENCE</scope>
    <source>
        <strain evidence="2">Pws1</strain>
    </source>
</reference>
<proteinExistence type="predicted"/>
<dbReference type="Proteomes" id="UP000608662">
    <property type="component" value="Unassembled WGS sequence"/>
</dbReference>
<comment type="caution">
    <text evidence="2">The sequence shown here is derived from an EMBL/GenBank/DDBJ whole genome shotgun (WGS) entry which is preliminary data.</text>
</comment>
<name>A0A847UEA4_9EURY</name>
<sequence length="142" mass="14505">MGSTGDVMADIALISSDTELDTPTVVVGTLVALVNGLLAFPIGMAIVGSAWGLVFPFVVLVGSGALLLTRGSVYDATRLGCYSTAVLVLCLPVVGVSFEYTPSLADQLRVFARLELGAVLVAAPVAAFGYWVGKRGPAVDGS</sequence>
<accession>A0A847UEA4</accession>
<protein>
    <submittedName>
        <fullName evidence="2">Uncharacterized protein</fullName>
    </submittedName>
</protein>
<feature type="transmembrane region" description="Helical" evidence="1">
    <location>
        <begin position="38"/>
        <end position="67"/>
    </location>
</feature>
<dbReference type="RefSeq" id="WP_206039122.1">
    <property type="nucleotide sequence ID" value="NZ_WOYG01000001.1"/>
</dbReference>
<feature type="transmembrane region" description="Helical" evidence="1">
    <location>
        <begin position="110"/>
        <end position="132"/>
    </location>
</feature>
<dbReference type="EMBL" id="WOYG01000001">
    <property type="protein sequence ID" value="NLV09418.1"/>
    <property type="molecule type" value="Genomic_DNA"/>
</dbReference>
<organism evidence="2 3">
    <name type="scientific">Halomicrobium mukohataei</name>
    <dbReference type="NCBI Taxonomy" id="57705"/>
    <lineage>
        <taxon>Archaea</taxon>
        <taxon>Methanobacteriati</taxon>
        <taxon>Methanobacteriota</taxon>
        <taxon>Stenosarchaea group</taxon>
        <taxon>Halobacteria</taxon>
        <taxon>Halobacteriales</taxon>
        <taxon>Haloarculaceae</taxon>
        <taxon>Halomicrobium</taxon>
    </lineage>
</organism>
<gene>
    <name evidence="2" type="ORF">GOC74_05690</name>
</gene>
<evidence type="ECO:0000313" key="2">
    <source>
        <dbReference type="EMBL" id="NLV09418.1"/>
    </source>
</evidence>
<feature type="transmembrane region" description="Helical" evidence="1">
    <location>
        <begin position="79"/>
        <end position="98"/>
    </location>
</feature>
<evidence type="ECO:0000256" key="1">
    <source>
        <dbReference type="SAM" id="Phobius"/>
    </source>
</evidence>
<keyword evidence="1" id="KW-0812">Transmembrane</keyword>
<keyword evidence="1" id="KW-1133">Transmembrane helix</keyword>